<dbReference type="Proteomes" id="UP000765509">
    <property type="component" value="Unassembled WGS sequence"/>
</dbReference>
<dbReference type="PANTHER" id="PTHR24559:SF444">
    <property type="entry name" value="REVERSE TRANSCRIPTASE DOMAIN-CONTAINING PROTEIN"/>
    <property type="match status" value="1"/>
</dbReference>
<dbReference type="Gene3D" id="3.30.70.270">
    <property type="match status" value="1"/>
</dbReference>
<organism evidence="1 2">
    <name type="scientific">Austropuccinia psidii MF-1</name>
    <dbReference type="NCBI Taxonomy" id="1389203"/>
    <lineage>
        <taxon>Eukaryota</taxon>
        <taxon>Fungi</taxon>
        <taxon>Dikarya</taxon>
        <taxon>Basidiomycota</taxon>
        <taxon>Pucciniomycotina</taxon>
        <taxon>Pucciniomycetes</taxon>
        <taxon>Pucciniales</taxon>
        <taxon>Sphaerophragmiaceae</taxon>
        <taxon>Austropuccinia</taxon>
    </lineage>
</organism>
<proteinExistence type="predicted"/>
<dbReference type="PANTHER" id="PTHR24559">
    <property type="entry name" value="TRANSPOSON TY3-I GAG-POL POLYPROTEIN"/>
    <property type="match status" value="1"/>
</dbReference>
<evidence type="ECO:0000313" key="2">
    <source>
        <dbReference type="Proteomes" id="UP000765509"/>
    </source>
</evidence>
<dbReference type="SUPFAM" id="SSF56672">
    <property type="entry name" value="DNA/RNA polymerases"/>
    <property type="match status" value="1"/>
</dbReference>
<comment type="caution">
    <text evidence="1">The sequence shown here is derived from an EMBL/GenBank/DDBJ whole genome shotgun (WGS) entry which is preliminary data.</text>
</comment>
<protein>
    <submittedName>
        <fullName evidence="1">Uncharacterized protein</fullName>
    </submittedName>
</protein>
<dbReference type="OrthoDB" id="6776860at2759"/>
<accession>A0A9Q3ELJ5</accession>
<dbReference type="AlphaFoldDB" id="A0A9Q3ELJ5"/>
<dbReference type="InterPro" id="IPR043502">
    <property type="entry name" value="DNA/RNA_pol_sf"/>
</dbReference>
<name>A0A9Q3ELJ5_9BASI</name>
<dbReference type="Gene3D" id="3.10.10.10">
    <property type="entry name" value="HIV Type 1 Reverse Transcriptase, subunit A, domain 1"/>
    <property type="match status" value="1"/>
</dbReference>
<dbReference type="EMBL" id="AVOT02028558">
    <property type="protein sequence ID" value="MBW0521076.1"/>
    <property type="molecule type" value="Genomic_DNA"/>
</dbReference>
<evidence type="ECO:0000313" key="1">
    <source>
        <dbReference type="EMBL" id="MBW0521076.1"/>
    </source>
</evidence>
<dbReference type="InterPro" id="IPR053134">
    <property type="entry name" value="RNA-dir_DNA_polymerase"/>
</dbReference>
<dbReference type="InterPro" id="IPR043128">
    <property type="entry name" value="Rev_trsase/Diguanyl_cyclase"/>
</dbReference>
<gene>
    <name evidence="1" type="ORF">O181_060791</name>
</gene>
<keyword evidence="2" id="KW-1185">Reference proteome</keyword>
<sequence length="317" mass="36812">MDLIHLQDSKMQKPKPAGVRYFDKERFVIDQLIEAQISPELKLKIKEDLIEILFQYRETFASDNAPLGYIEAQEVDVIINVEKPYPQLLRIPAYPAIPRARKALETYINELMLLGVLRNIGHNEEIEVTTPVIITWNNDRSRIVGDFRALNNYNIPDRYLIPRIHETSTQLSKERFINLMDSLTFFHQNLLTPHFRRLLIIIDCFFIYENLRIPSGIKNAPSHYQQMMNTIFLHELSENGDGLSRWEFPNTPDNPAYVPANAEPQIPMEGINITDVGIEFVEEVRESYKKHKNFHLLTSLLEIYCIDTALASSLDDA</sequence>
<reference evidence="1" key="1">
    <citation type="submission" date="2021-03" db="EMBL/GenBank/DDBJ databases">
        <title>Draft genome sequence of rust myrtle Austropuccinia psidii MF-1, a brazilian biotype.</title>
        <authorList>
            <person name="Quecine M.C."/>
            <person name="Pachon D.M.R."/>
            <person name="Bonatelli M.L."/>
            <person name="Correr F.H."/>
            <person name="Franceschini L.M."/>
            <person name="Leite T.F."/>
            <person name="Margarido G.R.A."/>
            <person name="Almeida C.A."/>
            <person name="Ferrarezi J.A."/>
            <person name="Labate C.A."/>
        </authorList>
    </citation>
    <scope>NUCLEOTIDE SEQUENCE</scope>
    <source>
        <strain evidence="1">MF-1</strain>
    </source>
</reference>